<dbReference type="CDD" id="cd07247">
    <property type="entry name" value="SgaA_N_like"/>
    <property type="match status" value="2"/>
</dbReference>
<feature type="domain" description="VOC" evidence="1">
    <location>
        <begin position="12"/>
        <end position="129"/>
    </location>
</feature>
<evidence type="ECO:0000313" key="2">
    <source>
        <dbReference type="EMBL" id="KAB7835195.1"/>
    </source>
</evidence>
<feature type="domain" description="VOC" evidence="1">
    <location>
        <begin position="143"/>
        <end position="256"/>
    </location>
</feature>
<gene>
    <name evidence="2" type="ORF">FRZ00_28000</name>
</gene>
<sequence length="260" mass="27303">MPEVREAYAPGTPCWVDLMAPDQRAALDFYRDLFGWQGEPGPPETGGYAVCTLDGRAVAGIGPAMAQEGQPPPPTAWTTYLAVADADAAVDAVAEHGGRVLVPGMDVLTFGRMAVVADSTDAVFGLWQTRDFFGCEVVNEPGAVIWNELNTSDPEAAGTFYRAAFGIEAAPMEEAPGYFALKADGRPVGGMQGLERFPEGTPSHWLTYFAVDGTDTTVDALVRAGGSVLVPPFDMVAGRMSVVSDPQGGIFAVIQGAEPA</sequence>
<comment type="caution">
    <text evidence="2">The sequence shown here is derived from an EMBL/GenBank/DDBJ whole genome shotgun (WGS) entry which is preliminary data.</text>
</comment>
<dbReference type="InterPro" id="IPR037523">
    <property type="entry name" value="VOC_core"/>
</dbReference>
<dbReference type="RefSeq" id="WP_004955763.1">
    <property type="nucleotide sequence ID" value="NZ_JBFADJ010000036.1"/>
</dbReference>
<evidence type="ECO:0000313" key="3">
    <source>
        <dbReference type="Proteomes" id="UP000327000"/>
    </source>
</evidence>
<dbReference type="PANTHER" id="PTHR33993:SF14">
    <property type="entry name" value="GB|AAF24581.1"/>
    <property type="match status" value="1"/>
</dbReference>
<dbReference type="OrthoDB" id="9793039at2"/>
<dbReference type="Pfam" id="PF00903">
    <property type="entry name" value="Glyoxalase"/>
    <property type="match status" value="1"/>
</dbReference>
<organism evidence="2 3">
    <name type="scientific">Streptomyces mobaraensis</name>
    <name type="common">Streptoverticillium mobaraense</name>
    <dbReference type="NCBI Taxonomy" id="35621"/>
    <lineage>
        <taxon>Bacteria</taxon>
        <taxon>Bacillati</taxon>
        <taxon>Actinomycetota</taxon>
        <taxon>Actinomycetes</taxon>
        <taxon>Kitasatosporales</taxon>
        <taxon>Streptomycetaceae</taxon>
        <taxon>Streptomyces</taxon>
    </lineage>
</organism>
<reference evidence="2 3" key="1">
    <citation type="journal article" date="2019" name="Microb. Cell Fact.">
        <title>Exploring novel herbicidin analogues by transcriptional regulator overexpression and MS/MS molecular networking.</title>
        <authorList>
            <person name="Shi Y."/>
            <person name="Gu R."/>
            <person name="Li Y."/>
            <person name="Wang X."/>
            <person name="Ren W."/>
            <person name="Li X."/>
            <person name="Wang L."/>
            <person name="Xie Y."/>
            <person name="Hong B."/>
        </authorList>
    </citation>
    <scope>NUCLEOTIDE SEQUENCE [LARGE SCALE GENOMIC DNA]</scope>
    <source>
        <strain evidence="2 3">US-43</strain>
    </source>
</reference>
<dbReference type="InterPro" id="IPR029068">
    <property type="entry name" value="Glyas_Bleomycin-R_OHBP_Dase"/>
</dbReference>
<dbReference type="InterPro" id="IPR041581">
    <property type="entry name" value="Glyoxalase_6"/>
</dbReference>
<dbReference type="InterPro" id="IPR052164">
    <property type="entry name" value="Anthracycline_SecMetBiosynth"/>
</dbReference>
<dbReference type="SUPFAM" id="SSF54593">
    <property type="entry name" value="Glyoxalase/Bleomycin resistance protein/Dihydroxybiphenyl dioxygenase"/>
    <property type="match status" value="2"/>
</dbReference>
<name>A0A5N5W2D8_STRMB</name>
<dbReference type="Gene3D" id="3.10.180.10">
    <property type="entry name" value="2,3-Dihydroxybiphenyl 1,2-Dioxygenase, domain 1"/>
    <property type="match status" value="2"/>
</dbReference>
<keyword evidence="3" id="KW-1185">Reference proteome</keyword>
<dbReference type="PANTHER" id="PTHR33993">
    <property type="entry name" value="GLYOXALASE-RELATED"/>
    <property type="match status" value="1"/>
</dbReference>
<dbReference type="InterPro" id="IPR004360">
    <property type="entry name" value="Glyas_Fos-R_dOase_dom"/>
</dbReference>
<dbReference type="Proteomes" id="UP000327000">
    <property type="component" value="Unassembled WGS sequence"/>
</dbReference>
<evidence type="ECO:0000259" key="1">
    <source>
        <dbReference type="PROSITE" id="PS51819"/>
    </source>
</evidence>
<accession>A0A5N5W2D8</accession>
<proteinExistence type="predicted"/>
<protein>
    <submittedName>
        <fullName evidence="2">VOC family protein</fullName>
    </submittedName>
</protein>
<dbReference type="EMBL" id="VOKX01000109">
    <property type="protein sequence ID" value="KAB7835195.1"/>
    <property type="molecule type" value="Genomic_DNA"/>
</dbReference>
<dbReference type="PROSITE" id="PS51819">
    <property type="entry name" value="VOC"/>
    <property type="match status" value="2"/>
</dbReference>
<dbReference type="AlphaFoldDB" id="A0A5N5W2D8"/>
<dbReference type="Pfam" id="PF18029">
    <property type="entry name" value="Glyoxalase_6"/>
    <property type="match status" value="1"/>
</dbReference>